<dbReference type="PANTHER" id="PTHR10283">
    <property type="entry name" value="SOLUTE CARRIER FAMILY 13 MEMBER"/>
    <property type="match status" value="1"/>
</dbReference>
<comment type="similarity">
    <text evidence="2">Belongs to the SLC13A/DASS transporter (TC 2.A.47) family. NADC subfamily.</text>
</comment>
<feature type="transmembrane region" description="Helical" evidence="6">
    <location>
        <begin position="520"/>
        <end position="543"/>
    </location>
</feature>
<evidence type="ECO:0000256" key="2">
    <source>
        <dbReference type="ARBA" id="ARBA00006772"/>
    </source>
</evidence>
<feature type="transmembrane region" description="Helical" evidence="6">
    <location>
        <begin position="55"/>
        <end position="82"/>
    </location>
</feature>
<name>A0A9R0EGQ5_SPOFR</name>
<evidence type="ECO:0000313" key="7">
    <source>
        <dbReference type="Proteomes" id="UP000829999"/>
    </source>
</evidence>
<protein>
    <submittedName>
        <fullName evidence="8">Protein I'm not dead yet isoform X1</fullName>
    </submittedName>
</protein>
<keyword evidence="5 6" id="KW-0472">Membrane</keyword>
<feature type="transmembrane region" description="Helical" evidence="6">
    <location>
        <begin position="348"/>
        <end position="365"/>
    </location>
</feature>
<evidence type="ECO:0000256" key="5">
    <source>
        <dbReference type="ARBA" id="ARBA00023136"/>
    </source>
</evidence>
<accession>A0A9R0EGQ5</accession>
<dbReference type="GO" id="GO:0015137">
    <property type="term" value="F:citrate transmembrane transporter activity"/>
    <property type="evidence" value="ECO:0007669"/>
    <property type="project" value="TreeGrafter"/>
</dbReference>
<feature type="transmembrane region" description="Helical" evidence="6">
    <location>
        <begin position="482"/>
        <end position="508"/>
    </location>
</feature>
<feature type="transmembrane region" description="Helical" evidence="6">
    <location>
        <begin position="94"/>
        <end position="113"/>
    </location>
</feature>
<feature type="transmembrane region" description="Helical" evidence="6">
    <location>
        <begin position="20"/>
        <end position="43"/>
    </location>
</feature>
<dbReference type="OrthoDB" id="6493944at2759"/>
<evidence type="ECO:0000256" key="3">
    <source>
        <dbReference type="ARBA" id="ARBA00022692"/>
    </source>
</evidence>
<keyword evidence="4 6" id="KW-1133">Transmembrane helix</keyword>
<evidence type="ECO:0000256" key="6">
    <source>
        <dbReference type="SAM" id="Phobius"/>
    </source>
</evidence>
<dbReference type="Pfam" id="PF00939">
    <property type="entry name" value="Na_sulph_symp"/>
    <property type="match status" value="1"/>
</dbReference>
<sequence>MLRSKPEPYLTTTEKLKYFMIAHWRGVIIIFTPAFFSFVLVPLPATKYQWTGYTLLVMAVFWVTECIPLAITSFIPIVIFPLTDVMNTRECCTTYMNDSVMMFLGSLILAYSVEQSGLHKRLAYFSIQLIGYSHLKLLLAMCCVTTFASMWITNTAATTMMVPINFALLKVFEDQKVIKIHDRNSDGDLIASDTTTCYFCAATFSATVGGIGTLVGTGTNLVFKGLFMQTYQEAPEYLSFPKFSFFAIPYMIVLEIFVYLYMVIKYFGFLRQGSEAAKRSQIPLTAQNAAKAAIAADVKKRGAISIWEGMVCILFGGAMVSFFCRSPQLFVGWGDIIIGYFGIPDPKFIRDSALAMFVGFLMFLAPRDLSFFKNFTVKYREDMPKGKTKSVLDWKLLNSQMPFAFSFLLGGGFALSNAAKTSGLNAKLGESMQILKPLPNPMVLFIIVVVVVLVTNFTSNVAVCNVFSPIAMQLAKEINQNPLWYCITSGFSASFCFMVPVGTPGNLIIQSAAKIPTSKIILAGSGPTLSTMLITWVCMNVWAPVVWPDLKEMPDWIAAANKQQ</sequence>
<proteinExistence type="inferred from homology"/>
<evidence type="ECO:0000256" key="4">
    <source>
        <dbReference type="ARBA" id="ARBA00022989"/>
    </source>
</evidence>
<evidence type="ECO:0000256" key="1">
    <source>
        <dbReference type="ARBA" id="ARBA00004141"/>
    </source>
</evidence>
<dbReference type="InterPro" id="IPR001898">
    <property type="entry name" value="SLC13A/DASS"/>
</dbReference>
<keyword evidence="7" id="KW-1185">Reference proteome</keyword>
<dbReference type="AlphaFoldDB" id="A0A9R0EGQ5"/>
<dbReference type="Proteomes" id="UP000829999">
    <property type="component" value="Chromosome 26"/>
</dbReference>
<dbReference type="RefSeq" id="XP_035433163.1">
    <property type="nucleotide sequence ID" value="XM_035577270.2"/>
</dbReference>
<gene>
    <name evidence="8" type="primary">LOC118264682</name>
</gene>
<evidence type="ECO:0000313" key="8">
    <source>
        <dbReference type="RefSeq" id="XP_035433163.1"/>
    </source>
</evidence>
<feature type="transmembrane region" description="Helical" evidence="6">
    <location>
        <begin position="442"/>
        <end position="462"/>
    </location>
</feature>
<keyword evidence="3 6" id="KW-0812">Transmembrane</keyword>
<reference evidence="8" key="1">
    <citation type="submission" date="2025-08" db="UniProtKB">
        <authorList>
            <consortium name="RefSeq"/>
        </authorList>
    </citation>
    <scope>IDENTIFICATION</scope>
    <source>
        <tissue evidence="8">Whole larval tissue</tissue>
    </source>
</reference>
<dbReference type="GeneID" id="118264682"/>
<feature type="transmembrane region" description="Helical" evidence="6">
    <location>
        <begin position="309"/>
        <end position="328"/>
    </location>
</feature>
<feature type="transmembrane region" description="Helical" evidence="6">
    <location>
        <begin position="243"/>
        <end position="264"/>
    </location>
</feature>
<feature type="transmembrane region" description="Helical" evidence="6">
    <location>
        <begin position="134"/>
        <end position="152"/>
    </location>
</feature>
<comment type="subcellular location">
    <subcellularLocation>
        <location evidence="1">Membrane</location>
        <topology evidence="1">Multi-pass membrane protein</topology>
    </subcellularLocation>
</comment>
<dbReference type="PANTHER" id="PTHR10283:SF82">
    <property type="entry name" value="SOLUTE CARRIER FAMILY 13 MEMBER 2"/>
    <property type="match status" value="1"/>
</dbReference>
<dbReference type="GO" id="GO:0005886">
    <property type="term" value="C:plasma membrane"/>
    <property type="evidence" value="ECO:0007669"/>
    <property type="project" value="TreeGrafter"/>
</dbReference>
<dbReference type="GO" id="GO:0015141">
    <property type="term" value="F:succinate transmembrane transporter activity"/>
    <property type="evidence" value="ECO:0007669"/>
    <property type="project" value="TreeGrafter"/>
</dbReference>
<organism evidence="7 8">
    <name type="scientific">Spodoptera frugiperda</name>
    <name type="common">Fall armyworm</name>
    <dbReference type="NCBI Taxonomy" id="7108"/>
    <lineage>
        <taxon>Eukaryota</taxon>
        <taxon>Metazoa</taxon>
        <taxon>Ecdysozoa</taxon>
        <taxon>Arthropoda</taxon>
        <taxon>Hexapoda</taxon>
        <taxon>Insecta</taxon>
        <taxon>Pterygota</taxon>
        <taxon>Neoptera</taxon>
        <taxon>Endopterygota</taxon>
        <taxon>Lepidoptera</taxon>
        <taxon>Glossata</taxon>
        <taxon>Ditrysia</taxon>
        <taxon>Noctuoidea</taxon>
        <taxon>Noctuidae</taxon>
        <taxon>Amphipyrinae</taxon>
        <taxon>Spodoptera</taxon>
    </lineage>
</organism>